<comment type="caution">
    <text evidence="2">The sequence shown here is derived from an EMBL/GenBank/DDBJ whole genome shotgun (WGS) entry which is preliminary data.</text>
</comment>
<feature type="region of interest" description="Disordered" evidence="1">
    <location>
        <begin position="74"/>
        <end position="251"/>
    </location>
</feature>
<feature type="compositionally biased region" description="Acidic residues" evidence="1">
    <location>
        <begin position="190"/>
        <end position="202"/>
    </location>
</feature>
<reference evidence="2" key="1">
    <citation type="journal article" date="2019" name="Sci. Rep.">
        <title>Draft genome of Tanacetum cinerariifolium, the natural source of mosquito coil.</title>
        <authorList>
            <person name="Yamashiro T."/>
            <person name="Shiraishi A."/>
            <person name="Satake H."/>
            <person name="Nakayama K."/>
        </authorList>
    </citation>
    <scope>NUCLEOTIDE SEQUENCE</scope>
</reference>
<protein>
    <submittedName>
        <fullName evidence="2">Uncharacterized protein</fullName>
    </submittedName>
</protein>
<accession>A0A699IB06</accession>
<dbReference type="EMBL" id="BKCJ010285490">
    <property type="protein sequence ID" value="GEZ49232.1"/>
    <property type="molecule type" value="Genomic_DNA"/>
</dbReference>
<proteinExistence type="predicted"/>
<feature type="compositionally biased region" description="Basic and acidic residues" evidence="1">
    <location>
        <begin position="170"/>
        <end position="189"/>
    </location>
</feature>
<organism evidence="2">
    <name type="scientific">Tanacetum cinerariifolium</name>
    <name type="common">Dalmatian daisy</name>
    <name type="synonym">Chrysanthemum cinerariifolium</name>
    <dbReference type="NCBI Taxonomy" id="118510"/>
    <lineage>
        <taxon>Eukaryota</taxon>
        <taxon>Viridiplantae</taxon>
        <taxon>Streptophyta</taxon>
        <taxon>Embryophyta</taxon>
        <taxon>Tracheophyta</taxon>
        <taxon>Spermatophyta</taxon>
        <taxon>Magnoliopsida</taxon>
        <taxon>eudicotyledons</taxon>
        <taxon>Gunneridae</taxon>
        <taxon>Pentapetalae</taxon>
        <taxon>asterids</taxon>
        <taxon>campanulids</taxon>
        <taxon>Asterales</taxon>
        <taxon>Asteraceae</taxon>
        <taxon>Asteroideae</taxon>
        <taxon>Anthemideae</taxon>
        <taxon>Anthemidinae</taxon>
        <taxon>Tanacetum</taxon>
    </lineage>
</organism>
<evidence type="ECO:0000256" key="1">
    <source>
        <dbReference type="SAM" id="MobiDB-lite"/>
    </source>
</evidence>
<gene>
    <name evidence="2" type="ORF">Tci_521205</name>
</gene>
<feature type="compositionally biased region" description="Basic and acidic residues" evidence="1">
    <location>
        <begin position="74"/>
        <end position="83"/>
    </location>
</feature>
<evidence type="ECO:0000313" key="2">
    <source>
        <dbReference type="EMBL" id="GEZ49232.1"/>
    </source>
</evidence>
<feature type="compositionally biased region" description="Polar residues" evidence="1">
    <location>
        <begin position="120"/>
        <end position="134"/>
    </location>
</feature>
<sequence>MFIKYSTSEIPPRREEAKVYKEKRLLISLKKMLMYLKSLNMNLLRKGQLVEECITEAKEDEAARQVYVTHARIEIESEPEPTKKKTSSRSTRSVVNQDPPKLEVVDIMQALKERKKTSRRQPGNEGSSEETSVSPGDLDESTVIPATLSEGTDSEYSKEDQGDDEEVDWIDSKEDDKKKYDTDDDKSIDLEMTDDEETDDEVLQGKEQVNDDEDEEMTNAEVKESGNIDEEEDTNAAKENAEKTKEAEDDSKKPELPLIILVSVISEPSVLTLVSETPSAAPITTLPPPYVTTIPPLRVAKLEKDVSELNKIDNFAKALDTLKSQVLTVFKQYLRSKISDDLQKEPVEEPITELVIDDAGEDVVRDYDQPQDTSKPKIARTLNPEWFKQPQKPSTPDLEWNKRQVVLGDRYPIDLSKPLPLQGRPGHLTVVADYFFNYDLEYLKSFDPKRTYTTSITKTKAARYEIVGIEDMVLTLQNTIKHAYDKDVVKGIKH</sequence>
<feature type="compositionally biased region" description="Basic and acidic residues" evidence="1">
    <location>
        <begin position="235"/>
        <end position="251"/>
    </location>
</feature>
<name>A0A699IB06_TANCI</name>
<dbReference type="AlphaFoldDB" id="A0A699IB06"/>